<gene>
    <name evidence="2" type="ORF">DES49_2013</name>
</gene>
<dbReference type="InterPro" id="IPR024726">
    <property type="entry name" value="FhuF_C"/>
</dbReference>
<dbReference type="AlphaFoldDB" id="A0A4V3EQ26"/>
<evidence type="ECO:0000313" key="2">
    <source>
        <dbReference type="EMBL" id="TDT40248.1"/>
    </source>
</evidence>
<reference evidence="2 3" key="1">
    <citation type="submission" date="2019-03" db="EMBL/GenBank/DDBJ databases">
        <title>Genomic Encyclopedia of Type Strains, Phase IV (KMG-IV): sequencing the most valuable type-strain genomes for metagenomic binning, comparative biology and taxonomic classification.</title>
        <authorList>
            <person name="Goeker M."/>
        </authorList>
    </citation>
    <scope>NUCLEOTIDE SEQUENCE [LARGE SCALE GENOMIC DNA]</scope>
    <source>
        <strain evidence="2 3">DSM 15505</strain>
    </source>
</reference>
<dbReference type="RefSeq" id="WP_133736265.1">
    <property type="nucleotide sequence ID" value="NZ_SOAX01000004.1"/>
</dbReference>
<evidence type="ECO:0000313" key="3">
    <source>
        <dbReference type="Proteomes" id="UP000295830"/>
    </source>
</evidence>
<protein>
    <submittedName>
        <fullName evidence="2">FhuF-like iron-sulfur protein</fullName>
    </submittedName>
</protein>
<dbReference type="Proteomes" id="UP000295830">
    <property type="component" value="Unassembled WGS sequence"/>
</dbReference>
<dbReference type="GO" id="GO:0051537">
    <property type="term" value="F:2 iron, 2 sulfur cluster binding"/>
    <property type="evidence" value="ECO:0007669"/>
    <property type="project" value="InterPro"/>
</dbReference>
<proteinExistence type="predicted"/>
<dbReference type="EMBL" id="SOAX01000004">
    <property type="protein sequence ID" value="TDT40248.1"/>
    <property type="molecule type" value="Genomic_DNA"/>
</dbReference>
<keyword evidence="3" id="KW-1185">Reference proteome</keyword>
<name>A0A4V3EQ26_9GAMM</name>
<dbReference type="OrthoDB" id="5599091at2"/>
<comment type="caution">
    <text evidence="2">The sequence shown here is derived from an EMBL/GenBank/DDBJ whole genome shotgun (WGS) entry which is preliminary data.</text>
</comment>
<accession>A0A4V3EQ26</accession>
<sequence>MALSALSNRYHQLLDRIEADPVTSLRNSVPVPTEVSTEPTLAAIMADPVLAETVFAQLETALGAPDRRTTATQLWKRVALDVLAPAMVLWLTDQRLALPRQEDVRWSQEKQKWQATANRDWLDYSDLSEAQQALHGWLAEPEGFFRGQWPVTKSGFWSSMSLAAIRPFAAIRLELPAEEWRPQADEWMALMPGPTARYLRWFEEASEAGPRLAPQRRGCCLKFQLPGKDHCSTCGVRR</sequence>
<evidence type="ECO:0000259" key="1">
    <source>
        <dbReference type="Pfam" id="PF11575"/>
    </source>
</evidence>
<feature type="domain" description="Ferric siderophore reductase C-terminal" evidence="1">
    <location>
        <begin position="216"/>
        <end position="234"/>
    </location>
</feature>
<dbReference type="Pfam" id="PF11575">
    <property type="entry name" value="FhuF_C"/>
    <property type="match status" value="1"/>
</dbReference>
<organism evidence="2 3">
    <name type="scientific">Halospina denitrificans</name>
    <dbReference type="NCBI Taxonomy" id="332522"/>
    <lineage>
        <taxon>Bacteria</taxon>
        <taxon>Pseudomonadati</taxon>
        <taxon>Pseudomonadota</taxon>
        <taxon>Gammaproteobacteria</taxon>
        <taxon>Halospina</taxon>
    </lineage>
</organism>